<feature type="compositionally biased region" description="Basic and acidic residues" evidence="2">
    <location>
        <begin position="70"/>
        <end position="89"/>
    </location>
</feature>
<gene>
    <name evidence="3" type="ORF">P167DRAFT_539670</name>
</gene>
<accession>A0A3N4KF42</accession>
<protein>
    <submittedName>
        <fullName evidence="3">Uncharacterized protein</fullName>
    </submittedName>
</protein>
<feature type="region of interest" description="Disordered" evidence="2">
    <location>
        <begin position="329"/>
        <end position="368"/>
    </location>
</feature>
<feature type="compositionally biased region" description="Low complexity" evidence="2">
    <location>
        <begin position="793"/>
        <end position="821"/>
    </location>
</feature>
<organism evidence="3 4">
    <name type="scientific">Morchella conica CCBAS932</name>
    <dbReference type="NCBI Taxonomy" id="1392247"/>
    <lineage>
        <taxon>Eukaryota</taxon>
        <taxon>Fungi</taxon>
        <taxon>Dikarya</taxon>
        <taxon>Ascomycota</taxon>
        <taxon>Pezizomycotina</taxon>
        <taxon>Pezizomycetes</taxon>
        <taxon>Pezizales</taxon>
        <taxon>Morchellaceae</taxon>
        <taxon>Morchella</taxon>
    </lineage>
</organism>
<dbReference type="STRING" id="1392247.A0A3N4KF42"/>
<feature type="region of interest" description="Disordered" evidence="2">
    <location>
        <begin position="629"/>
        <end position="650"/>
    </location>
</feature>
<feature type="region of interest" description="Disordered" evidence="2">
    <location>
        <begin position="451"/>
        <end position="479"/>
    </location>
</feature>
<evidence type="ECO:0000256" key="2">
    <source>
        <dbReference type="SAM" id="MobiDB-lite"/>
    </source>
</evidence>
<feature type="coiled-coil region" evidence="1">
    <location>
        <begin position="247"/>
        <end position="305"/>
    </location>
</feature>
<name>A0A3N4KF42_9PEZI</name>
<feature type="compositionally biased region" description="Polar residues" evidence="2">
    <location>
        <begin position="454"/>
        <end position="466"/>
    </location>
</feature>
<dbReference type="PROSITE" id="PS51257">
    <property type="entry name" value="PROKAR_LIPOPROTEIN"/>
    <property type="match status" value="1"/>
</dbReference>
<reference evidence="3 4" key="1">
    <citation type="journal article" date="2018" name="Nat. Ecol. Evol.">
        <title>Pezizomycetes genomes reveal the molecular basis of ectomycorrhizal truffle lifestyle.</title>
        <authorList>
            <person name="Murat C."/>
            <person name="Payen T."/>
            <person name="Noel B."/>
            <person name="Kuo A."/>
            <person name="Morin E."/>
            <person name="Chen J."/>
            <person name="Kohler A."/>
            <person name="Krizsan K."/>
            <person name="Balestrini R."/>
            <person name="Da Silva C."/>
            <person name="Montanini B."/>
            <person name="Hainaut M."/>
            <person name="Levati E."/>
            <person name="Barry K.W."/>
            <person name="Belfiori B."/>
            <person name="Cichocki N."/>
            <person name="Clum A."/>
            <person name="Dockter R.B."/>
            <person name="Fauchery L."/>
            <person name="Guy J."/>
            <person name="Iotti M."/>
            <person name="Le Tacon F."/>
            <person name="Lindquist E.A."/>
            <person name="Lipzen A."/>
            <person name="Malagnac F."/>
            <person name="Mello A."/>
            <person name="Molinier V."/>
            <person name="Miyauchi S."/>
            <person name="Poulain J."/>
            <person name="Riccioni C."/>
            <person name="Rubini A."/>
            <person name="Sitrit Y."/>
            <person name="Splivallo R."/>
            <person name="Traeger S."/>
            <person name="Wang M."/>
            <person name="Zifcakova L."/>
            <person name="Wipf D."/>
            <person name="Zambonelli A."/>
            <person name="Paolocci F."/>
            <person name="Nowrousian M."/>
            <person name="Ottonello S."/>
            <person name="Baldrian P."/>
            <person name="Spatafora J.W."/>
            <person name="Henrissat B."/>
            <person name="Nagy L.G."/>
            <person name="Aury J.M."/>
            <person name="Wincker P."/>
            <person name="Grigoriev I.V."/>
            <person name="Bonfante P."/>
            <person name="Martin F.M."/>
        </authorList>
    </citation>
    <scope>NUCLEOTIDE SEQUENCE [LARGE SCALE GENOMIC DNA]</scope>
    <source>
        <strain evidence="3 4">CCBAS932</strain>
    </source>
</reference>
<keyword evidence="4" id="KW-1185">Reference proteome</keyword>
<feature type="compositionally biased region" description="Gly residues" evidence="2">
    <location>
        <begin position="47"/>
        <end position="57"/>
    </location>
</feature>
<feature type="compositionally biased region" description="Basic residues" evidence="2">
    <location>
        <begin position="763"/>
        <end position="773"/>
    </location>
</feature>
<feature type="compositionally biased region" description="Polar residues" evidence="2">
    <location>
        <begin position="736"/>
        <end position="751"/>
    </location>
</feature>
<feature type="compositionally biased region" description="Basic and acidic residues" evidence="2">
    <location>
        <begin position="752"/>
        <end position="762"/>
    </location>
</feature>
<feature type="region of interest" description="Disordered" evidence="2">
    <location>
        <begin position="40"/>
        <end position="103"/>
    </location>
</feature>
<proteinExistence type="predicted"/>
<evidence type="ECO:0000313" key="3">
    <source>
        <dbReference type="EMBL" id="RPB07962.1"/>
    </source>
</evidence>
<dbReference type="InParanoid" id="A0A3N4KF42"/>
<sequence length="869" mass="96092">MGSTPRALPTGGCNFRDLAQAGIALTCGCQKFWRRKRKRGRKITASAGGGGGGGGGRINQSHNEGFGGKEISRIGRFGEEKKKEGDSFREFSSFADDDSDSDKSEEDCRCGHHACYHSFERIAPLPTLPAHPQSTGRRYSLQISDTQASLRLDNSASNVAPSGFSTTEPSQSALATRPFKQNHMYQPSQVGTDLPASKSNSQVTTTGKGDGLRRGDGLGDILQRFQSILENLVSRIEKQAPGNAAGIAEINSKLTKLIKLNEKLENSSRSHTERLETVETYVAVLEEVREKIDLMEDRTNEVDEKIFSFENRLDDRFVTIESRLQKSREKRKLRERGFDEDGSIRVPKRRKGGRGNEHEALPEKTSQLDIRPAVTASFNTNTSASSSLCTDTSADRDSRKITSSLLERLESRLIRMEQNAGPSPQSPWEIEVVMLPPAPLKGIWNDGTEFGGYESSNPQSVSTFSGACSRRKSNDFSDGPVPRSFSVNSRLYRRLGTRGFVKHINVLGPTAQDVAAAVDSSFGKVINWCHSFYTPDESVSPRLPSQYQRVSLGWQPLRKVHKQTNLEFLKPGEMMEIMWTVDFLKGSCIMKGRRAVLYITPLLPTRPSSVSSISWNDIKTLPEYIAVSELDKDTKPPTSLQPDLEDAEDPWAWKETLDDTSEEQAASPSVRSVRSAASWSSFGPFQLEDEARAQHAVDDEEEKEEEEPKLKTPSPANLVDSGLNDCDSLGPPSPPVSFSNKKGKNSSPRQESGSRAREEKTTRRLLRRQKKWKQSQDSLMEEVAAGIEGLTPTLTRTTRSSIRQSSSITTSGKSSSARDSWLSSLSFSAVQANPRTLGWVNDNTIPEDLEEEEENVSGDGTVEDPIDIN</sequence>
<evidence type="ECO:0000256" key="1">
    <source>
        <dbReference type="SAM" id="Coils"/>
    </source>
</evidence>
<dbReference type="OrthoDB" id="5427134at2759"/>
<feature type="region of interest" description="Disordered" evidence="2">
    <location>
        <begin position="185"/>
        <end position="215"/>
    </location>
</feature>
<keyword evidence="1" id="KW-0175">Coiled coil</keyword>
<feature type="compositionally biased region" description="Acidic residues" evidence="2">
    <location>
        <begin position="845"/>
        <end position="869"/>
    </location>
</feature>
<dbReference type="AlphaFoldDB" id="A0A3N4KF42"/>
<feature type="region of interest" description="Disordered" evidence="2">
    <location>
        <begin position="838"/>
        <end position="869"/>
    </location>
</feature>
<dbReference type="EMBL" id="ML119171">
    <property type="protein sequence ID" value="RPB07962.1"/>
    <property type="molecule type" value="Genomic_DNA"/>
</dbReference>
<feature type="compositionally biased region" description="Polar residues" evidence="2">
    <location>
        <begin position="185"/>
        <end position="203"/>
    </location>
</feature>
<dbReference type="Proteomes" id="UP000277580">
    <property type="component" value="Unassembled WGS sequence"/>
</dbReference>
<evidence type="ECO:0000313" key="4">
    <source>
        <dbReference type="Proteomes" id="UP000277580"/>
    </source>
</evidence>
<feature type="region of interest" description="Disordered" evidence="2">
    <location>
        <begin position="684"/>
        <end position="821"/>
    </location>
</feature>
<feature type="compositionally biased region" description="Acidic residues" evidence="2">
    <location>
        <begin position="698"/>
        <end position="707"/>
    </location>
</feature>